<dbReference type="GO" id="GO:0005829">
    <property type="term" value="C:cytosol"/>
    <property type="evidence" value="ECO:0007669"/>
    <property type="project" value="TreeGrafter"/>
</dbReference>
<name>A0A1V3I8J8_9PAST</name>
<dbReference type="InterPro" id="IPR037012">
    <property type="entry name" value="NanQ/TabA/YiaL_sf"/>
</dbReference>
<dbReference type="EMBL" id="MLHH01000020">
    <property type="protein sequence ID" value="OOF35934.1"/>
    <property type="molecule type" value="Genomic_DNA"/>
</dbReference>
<proteinExistence type="predicted"/>
<sequence length="157" mass="18199">MIFGHISHIVANRYPKAIVAALNYLKQTDFDQLASGRYPLKGKSYVQVLDLTTSPEETHLPEVHRQYIDVQYWHSGIERMRVATDRGHHQVAESYDAERDILFYTQVENEQELLCHPGNFAVFFPEDAHRSACKENETSRIRKVVVKVAIDDLEEEQ</sequence>
<dbReference type="AlphaFoldDB" id="A0A1V3I8J8"/>
<dbReference type="PANTHER" id="PTHR34986">
    <property type="entry name" value="EVOLVED BETA-GALACTOSIDASE SUBUNIT BETA"/>
    <property type="match status" value="1"/>
</dbReference>
<dbReference type="STRING" id="1908258.BKK48_08185"/>
<dbReference type="PANTHER" id="PTHR34986:SF1">
    <property type="entry name" value="PROTEIN YIAL"/>
    <property type="match status" value="1"/>
</dbReference>
<dbReference type="Proteomes" id="UP000189437">
    <property type="component" value="Unassembled WGS sequence"/>
</dbReference>
<dbReference type="OrthoDB" id="6196468at2"/>
<accession>A0A1V3I8J8</accession>
<evidence type="ECO:0000313" key="1">
    <source>
        <dbReference type="EMBL" id="OOF35934.1"/>
    </source>
</evidence>
<evidence type="ECO:0000313" key="2">
    <source>
        <dbReference type="Proteomes" id="UP000189437"/>
    </source>
</evidence>
<protein>
    <submittedName>
        <fullName evidence="1">EbgC protein</fullName>
    </submittedName>
</protein>
<dbReference type="RefSeq" id="WP_077427717.1">
    <property type="nucleotide sequence ID" value="NZ_MLHH01000020.1"/>
</dbReference>
<organism evidence="1 2">
    <name type="scientific">Rodentibacter heidelbergensis</name>
    <dbReference type="NCBI Taxonomy" id="1908258"/>
    <lineage>
        <taxon>Bacteria</taxon>
        <taxon>Pseudomonadati</taxon>
        <taxon>Pseudomonadota</taxon>
        <taxon>Gammaproteobacteria</taxon>
        <taxon>Pasteurellales</taxon>
        <taxon>Pasteurellaceae</taxon>
        <taxon>Rodentibacter</taxon>
    </lineage>
</organism>
<dbReference type="Gene3D" id="2.60.120.370">
    <property type="entry name" value="YhcH/YjgK/YiaL"/>
    <property type="match status" value="1"/>
</dbReference>
<keyword evidence="2" id="KW-1185">Reference proteome</keyword>
<reference evidence="1 2" key="1">
    <citation type="submission" date="2016-10" db="EMBL/GenBank/DDBJ databases">
        <title>Rodentibacter gen. nov. and new species.</title>
        <authorList>
            <person name="Christensen H."/>
        </authorList>
    </citation>
    <scope>NUCLEOTIDE SEQUENCE [LARGE SCALE GENOMIC DNA]</scope>
    <source>
        <strain evidence="1 2">Ac69</strain>
    </source>
</reference>
<dbReference type="Pfam" id="PF04074">
    <property type="entry name" value="DUF386"/>
    <property type="match status" value="1"/>
</dbReference>
<dbReference type="SUPFAM" id="SSF51197">
    <property type="entry name" value="Clavaminate synthase-like"/>
    <property type="match status" value="1"/>
</dbReference>
<dbReference type="InterPro" id="IPR004375">
    <property type="entry name" value="NanQ/TabA/YiaL"/>
</dbReference>
<dbReference type="NCBIfam" id="TIGR00022">
    <property type="entry name" value="YhcH/YjgK/YiaL family protein"/>
    <property type="match status" value="1"/>
</dbReference>
<gene>
    <name evidence="1" type="ORF">BKK48_08185</name>
</gene>
<comment type="caution">
    <text evidence="1">The sequence shown here is derived from an EMBL/GenBank/DDBJ whole genome shotgun (WGS) entry which is preliminary data.</text>
</comment>